<dbReference type="Pfam" id="PF03473">
    <property type="entry name" value="MOSC"/>
    <property type="match status" value="1"/>
</dbReference>
<evidence type="ECO:0000313" key="3">
    <source>
        <dbReference type="Proteomes" id="UP000184212"/>
    </source>
</evidence>
<feature type="domain" description="MOSC" evidence="1">
    <location>
        <begin position="30"/>
        <end position="156"/>
    </location>
</feature>
<protein>
    <submittedName>
        <fullName evidence="2">MOSC domain-containing protein</fullName>
    </submittedName>
</protein>
<dbReference type="Proteomes" id="UP000184212">
    <property type="component" value="Unassembled WGS sequence"/>
</dbReference>
<evidence type="ECO:0000259" key="1">
    <source>
        <dbReference type="PROSITE" id="PS51340"/>
    </source>
</evidence>
<dbReference type="OrthoDB" id="1550913at2"/>
<dbReference type="STRING" id="947013.SAMN04488109_6608"/>
<name>A0A1M5XKA0_9BACT</name>
<organism evidence="2 3">
    <name type="scientific">Chryseolinea serpens</name>
    <dbReference type="NCBI Taxonomy" id="947013"/>
    <lineage>
        <taxon>Bacteria</taxon>
        <taxon>Pseudomonadati</taxon>
        <taxon>Bacteroidota</taxon>
        <taxon>Cytophagia</taxon>
        <taxon>Cytophagales</taxon>
        <taxon>Fulvivirgaceae</taxon>
        <taxon>Chryseolinea</taxon>
    </lineage>
</organism>
<dbReference type="PROSITE" id="PS51340">
    <property type="entry name" value="MOSC"/>
    <property type="match status" value="1"/>
</dbReference>
<proteinExistence type="predicted"/>
<dbReference type="SUPFAM" id="SSF50800">
    <property type="entry name" value="PK beta-barrel domain-like"/>
    <property type="match status" value="1"/>
</dbReference>
<reference evidence="2 3" key="1">
    <citation type="submission" date="2016-11" db="EMBL/GenBank/DDBJ databases">
        <authorList>
            <person name="Jaros S."/>
            <person name="Januszkiewicz K."/>
            <person name="Wedrychowicz H."/>
        </authorList>
    </citation>
    <scope>NUCLEOTIDE SEQUENCE [LARGE SCALE GENOMIC DNA]</scope>
    <source>
        <strain evidence="2 3">DSM 24574</strain>
    </source>
</reference>
<dbReference type="Gene3D" id="2.40.33.20">
    <property type="entry name" value="PK beta-barrel domain-like"/>
    <property type="match status" value="1"/>
</dbReference>
<dbReference type="AlphaFoldDB" id="A0A1M5XKA0"/>
<dbReference type="GO" id="GO:0030151">
    <property type="term" value="F:molybdenum ion binding"/>
    <property type="evidence" value="ECO:0007669"/>
    <property type="project" value="InterPro"/>
</dbReference>
<evidence type="ECO:0000313" key="2">
    <source>
        <dbReference type="EMBL" id="SHH99683.1"/>
    </source>
</evidence>
<dbReference type="EMBL" id="FQWQ01000006">
    <property type="protein sequence ID" value="SHH99683.1"/>
    <property type="molecule type" value="Genomic_DNA"/>
</dbReference>
<dbReference type="GO" id="GO:0003824">
    <property type="term" value="F:catalytic activity"/>
    <property type="evidence" value="ECO:0007669"/>
    <property type="project" value="InterPro"/>
</dbReference>
<gene>
    <name evidence="2" type="ORF">SAMN04488109_6608</name>
</gene>
<dbReference type="GO" id="GO:0030170">
    <property type="term" value="F:pyridoxal phosphate binding"/>
    <property type="evidence" value="ECO:0007669"/>
    <property type="project" value="InterPro"/>
</dbReference>
<dbReference type="PANTHER" id="PTHR36930:SF1">
    <property type="entry name" value="MOSC DOMAIN-CONTAINING PROTEIN"/>
    <property type="match status" value="1"/>
</dbReference>
<accession>A0A1M5XKA0</accession>
<dbReference type="InterPro" id="IPR052716">
    <property type="entry name" value="MOSC_domain"/>
</dbReference>
<dbReference type="InterPro" id="IPR005302">
    <property type="entry name" value="MoCF_Sase_C"/>
</dbReference>
<dbReference type="InterPro" id="IPR011037">
    <property type="entry name" value="Pyrv_Knase-like_insert_dom_sf"/>
</dbReference>
<sequence>MELKELQNGFAKPGRVVYIGVRPQRREPVKVLDQVVAIEARGLEGDRYKNSGIRQVTFIQAEHLKDVASFLGRSSVEPELTRRNIVVEGINLLALKGKQFSIGEAVFQYSGECHPCSRMEENLGTGGYNAMRGHGGITAKVIQGGLIKTGDEVIAI</sequence>
<keyword evidence="3" id="KW-1185">Reference proteome</keyword>
<dbReference type="PANTHER" id="PTHR36930">
    <property type="entry name" value="METAL-SULFUR CLUSTER BIOSYNTHESIS PROTEINS YUAD-RELATED"/>
    <property type="match status" value="1"/>
</dbReference>